<dbReference type="InterPro" id="IPR052926">
    <property type="entry name" value="Metallo-beta-lactamase_dom"/>
</dbReference>
<dbReference type="CDD" id="cd07713">
    <property type="entry name" value="DHPS-like_MBL-fold"/>
    <property type="match status" value="1"/>
</dbReference>
<dbReference type="PANTHER" id="PTHR13754:SF13">
    <property type="entry name" value="METALLO-BETA-LACTAMASE SUPERFAMILY PROTEIN (AFU_ORTHOLOGUE AFUA_3G07630)"/>
    <property type="match status" value="1"/>
</dbReference>
<dbReference type="PANTHER" id="PTHR13754">
    <property type="entry name" value="METALLO-BETA-LACTAMASE SUPERFAMILY PROTEIN"/>
    <property type="match status" value="1"/>
</dbReference>
<dbReference type="InterPro" id="IPR041712">
    <property type="entry name" value="DHPS-like_MBL-fold"/>
</dbReference>
<evidence type="ECO:0000259" key="1">
    <source>
        <dbReference type="SMART" id="SM00849"/>
    </source>
</evidence>
<dbReference type="Proteomes" id="UP001078443">
    <property type="component" value="Unassembled WGS sequence"/>
</dbReference>
<dbReference type="RefSeq" id="WP_268041496.1">
    <property type="nucleotide sequence ID" value="NZ_JAPQER010000005.1"/>
</dbReference>
<accession>A0ABT4D1S9</accession>
<gene>
    <name evidence="2" type="ORF">OW763_12615</name>
</gene>
<dbReference type="SUPFAM" id="SSF56281">
    <property type="entry name" value="Metallo-hydrolase/oxidoreductase"/>
    <property type="match status" value="1"/>
</dbReference>
<dbReference type="Pfam" id="PF00753">
    <property type="entry name" value="Lactamase_B"/>
    <property type="match status" value="1"/>
</dbReference>
<reference evidence="2" key="1">
    <citation type="submission" date="2022-12" db="EMBL/GenBank/DDBJ databases">
        <authorList>
            <person name="Wang J."/>
        </authorList>
    </citation>
    <scope>NUCLEOTIDE SEQUENCE</scope>
    <source>
        <strain evidence="2">HY-45-18</strain>
    </source>
</reference>
<sequence length="286" mass="32470">MKITTLIENTLGENKSLINEHGLSFFIETSEGNILFDTGQSGDFIKNAKALNIDLNKTDYLLLSHAHYDHCGGVKKYLDSVDIKPDLYISKYFFDNSDKYHIFEDSKDENALKNGFTKYIGINFSKDYIMKKQVDINYITGDFVKLTSKISVHTNFKRECNFEYLNENLKMKINNTLLTDNFKDEIAISITTEKGLLILVGCSHPGIVNIINTIQKRTGEKIYGVIGGTHLIEADNSRIEKTIQYFNKLNIKLIGVSHCTGENAINKFKNSCDNFFINCTGKIIVL</sequence>
<dbReference type="InterPro" id="IPR001279">
    <property type="entry name" value="Metallo-B-lactamas"/>
</dbReference>
<evidence type="ECO:0000313" key="2">
    <source>
        <dbReference type="EMBL" id="MCY6485181.1"/>
    </source>
</evidence>
<dbReference type="EMBL" id="JAPQER010000005">
    <property type="protein sequence ID" value="MCY6485181.1"/>
    <property type="molecule type" value="Genomic_DNA"/>
</dbReference>
<proteinExistence type="predicted"/>
<dbReference type="Gene3D" id="3.60.15.10">
    <property type="entry name" value="Ribonuclease Z/Hydroxyacylglutathione hydrolase-like"/>
    <property type="match status" value="1"/>
</dbReference>
<evidence type="ECO:0000313" key="3">
    <source>
        <dbReference type="Proteomes" id="UP001078443"/>
    </source>
</evidence>
<keyword evidence="3" id="KW-1185">Reference proteome</keyword>
<comment type="caution">
    <text evidence="2">The sequence shown here is derived from an EMBL/GenBank/DDBJ whole genome shotgun (WGS) entry which is preliminary data.</text>
</comment>
<dbReference type="InterPro" id="IPR036866">
    <property type="entry name" value="RibonucZ/Hydroxyglut_hydro"/>
</dbReference>
<dbReference type="SMART" id="SM00849">
    <property type="entry name" value="Lactamase_B"/>
    <property type="match status" value="1"/>
</dbReference>
<feature type="domain" description="Metallo-beta-lactamase" evidence="1">
    <location>
        <begin position="21"/>
        <end position="204"/>
    </location>
</feature>
<protein>
    <submittedName>
        <fullName evidence="2">MBL fold metallo-hydrolase</fullName>
    </submittedName>
</protein>
<name>A0ABT4D1S9_9CLOT</name>
<organism evidence="2 3">
    <name type="scientific">Clostridium aestuarii</name>
    <dbReference type="NCBI Taxonomy" id="338193"/>
    <lineage>
        <taxon>Bacteria</taxon>
        <taxon>Bacillati</taxon>
        <taxon>Bacillota</taxon>
        <taxon>Clostridia</taxon>
        <taxon>Eubacteriales</taxon>
        <taxon>Clostridiaceae</taxon>
        <taxon>Clostridium</taxon>
    </lineage>
</organism>